<keyword evidence="3" id="KW-1185">Reference proteome</keyword>
<gene>
    <name evidence="2" type="ORF">GCM10022405_18860</name>
</gene>
<reference evidence="3" key="1">
    <citation type="journal article" date="2019" name="Int. J. Syst. Evol. Microbiol.">
        <title>The Global Catalogue of Microorganisms (GCM) 10K type strain sequencing project: providing services to taxonomists for standard genome sequencing and annotation.</title>
        <authorList>
            <consortium name="The Broad Institute Genomics Platform"/>
            <consortium name="The Broad Institute Genome Sequencing Center for Infectious Disease"/>
            <person name="Wu L."/>
            <person name="Ma J."/>
        </authorList>
    </citation>
    <scope>NUCLEOTIDE SEQUENCE [LARGE SCALE GENOMIC DNA]</scope>
    <source>
        <strain evidence="3">JCM 17201</strain>
    </source>
</reference>
<dbReference type="EMBL" id="BAABDG010000002">
    <property type="protein sequence ID" value="GAA3893595.1"/>
    <property type="molecule type" value="Genomic_DNA"/>
</dbReference>
<dbReference type="Proteomes" id="UP001499994">
    <property type="component" value="Unassembled WGS sequence"/>
</dbReference>
<feature type="region of interest" description="Disordered" evidence="1">
    <location>
        <begin position="1"/>
        <end position="21"/>
    </location>
</feature>
<organism evidence="2 3">
    <name type="scientific">Gibbsiella dentisursi</name>
    <dbReference type="NCBI Taxonomy" id="796890"/>
    <lineage>
        <taxon>Bacteria</taxon>
        <taxon>Pseudomonadati</taxon>
        <taxon>Pseudomonadota</taxon>
        <taxon>Gammaproteobacteria</taxon>
        <taxon>Enterobacterales</taxon>
        <taxon>Yersiniaceae</taxon>
        <taxon>Gibbsiella</taxon>
    </lineage>
</organism>
<evidence type="ECO:0000313" key="2">
    <source>
        <dbReference type="EMBL" id="GAA3893595.1"/>
    </source>
</evidence>
<proteinExistence type="predicted"/>
<evidence type="ECO:0000256" key="1">
    <source>
        <dbReference type="SAM" id="MobiDB-lite"/>
    </source>
</evidence>
<protein>
    <submittedName>
        <fullName evidence="2">Uncharacterized protein</fullName>
    </submittedName>
</protein>
<evidence type="ECO:0000313" key="3">
    <source>
        <dbReference type="Proteomes" id="UP001499994"/>
    </source>
</evidence>
<name>A0ABP7L438_9GAMM</name>
<accession>A0ABP7L438</accession>
<comment type="caution">
    <text evidence="2">The sequence shown here is derived from an EMBL/GenBank/DDBJ whole genome shotgun (WGS) entry which is preliminary data.</text>
</comment>
<sequence>MTLQGDIPFHPATQGNNGATASCCVRPNSAGQRRTKLITLGAGSLTQARMFYG</sequence>